<dbReference type="OrthoDB" id="1699318at2759"/>
<evidence type="ECO:0000313" key="2">
    <source>
        <dbReference type="Proteomes" id="UP000245207"/>
    </source>
</evidence>
<accession>A0A2U1PD53</accession>
<comment type="caution">
    <text evidence="1">The sequence shown here is derived from an EMBL/GenBank/DDBJ whole genome shotgun (WGS) entry which is preliminary data.</text>
</comment>
<keyword evidence="2" id="KW-1185">Reference proteome</keyword>
<dbReference type="Proteomes" id="UP000245207">
    <property type="component" value="Unassembled WGS sequence"/>
</dbReference>
<protein>
    <recommendedName>
        <fullName evidence="3">Retrotransposon gag domain-containing protein</fullName>
    </recommendedName>
</protein>
<name>A0A2U1PD53_ARTAN</name>
<proteinExistence type="predicted"/>
<evidence type="ECO:0008006" key="3">
    <source>
        <dbReference type="Google" id="ProtNLM"/>
    </source>
</evidence>
<reference evidence="1 2" key="1">
    <citation type="journal article" date="2018" name="Mol. Plant">
        <title>The genome of Artemisia annua provides insight into the evolution of Asteraceae family and artemisinin biosynthesis.</title>
        <authorList>
            <person name="Shen Q."/>
            <person name="Zhang L."/>
            <person name="Liao Z."/>
            <person name="Wang S."/>
            <person name="Yan T."/>
            <person name="Shi P."/>
            <person name="Liu M."/>
            <person name="Fu X."/>
            <person name="Pan Q."/>
            <person name="Wang Y."/>
            <person name="Lv Z."/>
            <person name="Lu X."/>
            <person name="Zhang F."/>
            <person name="Jiang W."/>
            <person name="Ma Y."/>
            <person name="Chen M."/>
            <person name="Hao X."/>
            <person name="Li L."/>
            <person name="Tang Y."/>
            <person name="Lv G."/>
            <person name="Zhou Y."/>
            <person name="Sun X."/>
            <person name="Brodelius P.E."/>
            <person name="Rose J.K.C."/>
            <person name="Tang K."/>
        </authorList>
    </citation>
    <scope>NUCLEOTIDE SEQUENCE [LARGE SCALE GENOMIC DNA]</scope>
    <source>
        <strain evidence="2">cv. Huhao1</strain>
        <tissue evidence="1">Leaf</tissue>
    </source>
</reference>
<dbReference type="EMBL" id="PKPP01001319">
    <property type="protein sequence ID" value="PWA83686.1"/>
    <property type="molecule type" value="Genomic_DNA"/>
</dbReference>
<evidence type="ECO:0000313" key="1">
    <source>
        <dbReference type="EMBL" id="PWA83686.1"/>
    </source>
</evidence>
<gene>
    <name evidence="1" type="ORF">CTI12_AA165640</name>
</gene>
<dbReference type="AlphaFoldDB" id="A0A2U1PD53"/>
<dbReference type="PANTHER" id="PTHR47481:SF41">
    <property type="entry name" value="COPIA-LIKE POLYPROTEIN_RETROTRANSPOSON"/>
    <property type="match status" value="1"/>
</dbReference>
<dbReference type="PANTHER" id="PTHR47481">
    <property type="match status" value="1"/>
</dbReference>
<organism evidence="1 2">
    <name type="scientific">Artemisia annua</name>
    <name type="common">Sweet wormwood</name>
    <dbReference type="NCBI Taxonomy" id="35608"/>
    <lineage>
        <taxon>Eukaryota</taxon>
        <taxon>Viridiplantae</taxon>
        <taxon>Streptophyta</taxon>
        <taxon>Embryophyta</taxon>
        <taxon>Tracheophyta</taxon>
        <taxon>Spermatophyta</taxon>
        <taxon>Magnoliopsida</taxon>
        <taxon>eudicotyledons</taxon>
        <taxon>Gunneridae</taxon>
        <taxon>Pentapetalae</taxon>
        <taxon>asterids</taxon>
        <taxon>campanulids</taxon>
        <taxon>Asterales</taxon>
        <taxon>Asteraceae</taxon>
        <taxon>Asteroideae</taxon>
        <taxon>Anthemideae</taxon>
        <taxon>Artemisiinae</taxon>
        <taxon>Artemisia</taxon>
    </lineage>
</organism>
<sequence length="256" mass="28931">MGEGVGGSWSLVEVASVVLLAGAVGSRVAIVPMVAMVAEEGWSNEVLNTPIEVSKGDASLEITEKLVTNVEKIGETKITNLHDISESKLERPRKNLKKVKPLNHYQRSLSRTDVSKTVSQDADNIKEEVCEKIETEIVKEYEIEPRAEVVVEEIEDNSFNLRKHITCDPFHDANDSLVVMWIYSTISPKLVGMIIDNNGTAHSVWKRLMEIFHDNKDTRVIQLDNEIRNMAIGNLSVNDYFQEIKSMDFIANFWRM</sequence>